<sequence length="554" mass="59247">MSSAEKVEQGPGEALVSIEDVDSSPATRYPLSPEALVPRKGGRFWAVIVAVLLSTFFAVFKAYCVSTALPVIVSDLHSDQFVWVASAYAIASTALLPLSGGLADMFGRKPVILGSVLMFALGGALAGAAQSMNMLIAARVLQGVGAGGMTTLSQITISDLVTLQERGTFNGLIGLTWSLSGCLGPLVGGSLARHTQWRWMFYLNIPACGLVAILFLLFFSPNKPPSLTRKEMVARLDIIGNTLLVGSTCSVVIGLTWAGIDFPWVSAQVLAPLCIGVAGLVAFLVYEWCFCEYPIVPLSVLSNRTSLSGYVQIALSAFVNIVLLYYLPVFYQACKDASPIASGVDLFGLVFSTGPFSIIAGASIAKSKRYRPPLWIAWCIMLVGIGLISSITESTSRIATICYQIPAGAGIGMVFAASYFPVLAPLPTKMNAAALSFFVFIRTFAQIWGVTIGGAILQNELQTRLPQDIQDSLPGIHNIAYAIVPLIPSLEEPEKDIVRKAFAQSLVTLWRMVIVVGGVGLLASLPMKGLPLHTQTDERYALQEKPEDNGLQEN</sequence>
<dbReference type="InterPro" id="IPR020846">
    <property type="entry name" value="MFS_dom"/>
</dbReference>
<keyword evidence="4 5" id="KW-0472">Membrane</keyword>
<accession>A0A5C3PBX7</accession>
<dbReference type="Gene3D" id="1.20.1250.20">
    <property type="entry name" value="MFS general substrate transporter like domains"/>
    <property type="match status" value="1"/>
</dbReference>
<keyword evidence="2 5" id="KW-0812">Transmembrane</keyword>
<proteinExistence type="predicted"/>
<dbReference type="SUPFAM" id="SSF103473">
    <property type="entry name" value="MFS general substrate transporter"/>
    <property type="match status" value="1"/>
</dbReference>
<dbReference type="InterPro" id="IPR005829">
    <property type="entry name" value="Sugar_transporter_CS"/>
</dbReference>
<evidence type="ECO:0000256" key="5">
    <source>
        <dbReference type="SAM" id="Phobius"/>
    </source>
</evidence>
<feature type="transmembrane region" description="Helical" evidence="5">
    <location>
        <begin position="111"/>
        <end position="130"/>
    </location>
</feature>
<dbReference type="GO" id="GO:0005886">
    <property type="term" value="C:plasma membrane"/>
    <property type="evidence" value="ECO:0007669"/>
    <property type="project" value="TreeGrafter"/>
</dbReference>
<feature type="transmembrane region" description="Helical" evidence="5">
    <location>
        <begin position="398"/>
        <end position="420"/>
    </location>
</feature>
<feature type="transmembrane region" description="Helical" evidence="5">
    <location>
        <begin position="81"/>
        <end position="99"/>
    </location>
</feature>
<keyword evidence="8" id="KW-1185">Reference proteome</keyword>
<dbReference type="STRING" id="1314778.A0A5C3PBX7"/>
<dbReference type="PANTHER" id="PTHR23501">
    <property type="entry name" value="MAJOR FACILITATOR SUPERFAMILY"/>
    <property type="match status" value="1"/>
</dbReference>
<organism evidence="7 8">
    <name type="scientific">Polyporus arcularius HHB13444</name>
    <dbReference type="NCBI Taxonomy" id="1314778"/>
    <lineage>
        <taxon>Eukaryota</taxon>
        <taxon>Fungi</taxon>
        <taxon>Dikarya</taxon>
        <taxon>Basidiomycota</taxon>
        <taxon>Agaricomycotina</taxon>
        <taxon>Agaricomycetes</taxon>
        <taxon>Polyporales</taxon>
        <taxon>Polyporaceae</taxon>
        <taxon>Polyporus</taxon>
    </lineage>
</organism>
<dbReference type="PROSITE" id="PS00216">
    <property type="entry name" value="SUGAR_TRANSPORT_1"/>
    <property type="match status" value="1"/>
</dbReference>
<evidence type="ECO:0000256" key="1">
    <source>
        <dbReference type="ARBA" id="ARBA00004141"/>
    </source>
</evidence>
<dbReference type="InParanoid" id="A0A5C3PBX7"/>
<evidence type="ECO:0000256" key="2">
    <source>
        <dbReference type="ARBA" id="ARBA00022692"/>
    </source>
</evidence>
<dbReference type="GO" id="GO:0022857">
    <property type="term" value="F:transmembrane transporter activity"/>
    <property type="evidence" value="ECO:0007669"/>
    <property type="project" value="InterPro"/>
</dbReference>
<protein>
    <submittedName>
        <fullName evidence="7">Mfs1.2</fullName>
    </submittedName>
</protein>
<feature type="transmembrane region" description="Helical" evidence="5">
    <location>
        <begin position="266"/>
        <end position="286"/>
    </location>
</feature>
<dbReference type="InterPro" id="IPR036259">
    <property type="entry name" value="MFS_trans_sf"/>
</dbReference>
<feature type="transmembrane region" description="Helical" evidence="5">
    <location>
        <begin position="374"/>
        <end position="392"/>
    </location>
</feature>
<comment type="subcellular location">
    <subcellularLocation>
        <location evidence="1">Membrane</location>
        <topology evidence="1">Multi-pass membrane protein</topology>
    </subcellularLocation>
</comment>
<feature type="domain" description="Major facilitator superfamily (MFS) profile" evidence="6">
    <location>
        <begin position="47"/>
        <end position="535"/>
    </location>
</feature>
<feature type="transmembrane region" description="Helical" evidence="5">
    <location>
        <begin position="501"/>
        <end position="523"/>
    </location>
</feature>
<dbReference type="Gene3D" id="1.20.1720.10">
    <property type="entry name" value="Multidrug resistance protein D"/>
    <property type="match status" value="1"/>
</dbReference>
<evidence type="ECO:0000256" key="4">
    <source>
        <dbReference type="ARBA" id="ARBA00023136"/>
    </source>
</evidence>
<feature type="transmembrane region" description="Helical" evidence="5">
    <location>
        <begin position="340"/>
        <end position="362"/>
    </location>
</feature>
<dbReference type="EMBL" id="ML211198">
    <property type="protein sequence ID" value="TFK86477.1"/>
    <property type="molecule type" value="Genomic_DNA"/>
</dbReference>
<evidence type="ECO:0000313" key="7">
    <source>
        <dbReference type="EMBL" id="TFK86477.1"/>
    </source>
</evidence>
<dbReference type="PANTHER" id="PTHR23501:SF102">
    <property type="entry name" value="DRUG TRANSPORTER, PUTATIVE (AFU_ORTHOLOGUE AFUA_3G08530)-RELATED"/>
    <property type="match status" value="1"/>
</dbReference>
<dbReference type="PRINTS" id="PR01036">
    <property type="entry name" value="TCRTETB"/>
</dbReference>
<dbReference type="PROSITE" id="PS50850">
    <property type="entry name" value="MFS"/>
    <property type="match status" value="1"/>
</dbReference>
<reference evidence="7 8" key="1">
    <citation type="journal article" date="2019" name="Nat. Ecol. Evol.">
        <title>Megaphylogeny resolves global patterns of mushroom evolution.</title>
        <authorList>
            <person name="Varga T."/>
            <person name="Krizsan K."/>
            <person name="Foldi C."/>
            <person name="Dima B."/>
            <person name="Sanchez-Garcia M."/>
            <person name="Sanchez-Ramirez S."/>
            <person name="Szollosi G.J."/>
            <person name="Szarkandi J.G."/>
            <person name="Papp V."/>
            <person name="Albert L."/>
            <person name="Andreopoulos W."/>
            <person name="Angelini C."/>
            <person name="Antonin V."/>
            <person name="Barry K.W."/>
            <person name="Bougher N.L."/>
            <person name="Buchanan P."/>
            <person name="Buyck B."/>
            <person name="Bense V."/>
            <person name="Catcheside P."/>
            <person name="Chovatia M."/>
            <person name="Cooper J."/>
            <person name="Damon W."/>
            <person name="Desjardin D."/>
            <person name="Finy P."/>
            <person name="Geml J."/>
            <person name="Haridas S."/>
            <person name="Hughes K."/>
            <person name="Justo A."/>
            <person name="Karasinski D."/>
            <person name="Kautmanova I."/>
            <person name="Kiss B."/>
            <person name="Kocsube S."/>
            <person name="Kotiranta H."/>
            <person name="LaButti K.M."/>
            <person name="Lechner B.E."/>
            <person name="Liimatainen K."/>
            <person name="Lipzen A."/>
            <person name="Lukacs Z."/>
            <person name="Mihaltcheva S."/>
            <person name="Morgado L.N."/>
            <person name="Niskanen T."/>
            <person name="Noordeloos M.E."/>
            <person name="Ohm R.A."/>
            <person name="Ortiz-Santana B."/>
            <person name="Ovrebo C."/>
            <person name="Racz N."/>
            <person name="Riley R."/>
            <person name="Savchenko A."/>
            <person name="Shiryaev A."/>
            <person name="Soop K."/>
            <person name="Spirin V."/>
            <person name="Szebenyi C."/>
            <person name="Tomsovsky M."/>
            <person name="Tulloss R.E."/>
            <person name="Uehling J."/>
            <person name="Grigoriev I.V."/>
            <person name="Vagvolgyi C."/>
            <person name="Papp T."/>
            <person name="Martin F.M."/>
            <person name="Miettinen O."/>
            <person name="Hibbett D.S."/>
            <person name="Nagy L.G."/>
        </authorList>
    </citation>
    <scope>NUCLEOTIDE SEQUENCE [LARGE SCALE GENOMIC DNA]</scope>
    <source>
        <strain evidence="7 8">HHB13444</strain>
    </source>
</reference>
<dbReference type="Proteomes" id="UP000308197">
    <property type="component" value="Unassembled WGS sequence"/>
</dbReference>
<name>A0A5C3PBX7_9APHY</name>
<keyword evidence="3 5" id="KW-1133">Transmembrane helix</keyword>
<feature type="transmembrane region" description="Helical" evidence="5">
    <location>
        <begin position="239"/>
        <end position="260"/>
    </location>
</feature>
<dbReference type="Pfam" id="PF07690">
    <property type="entry name" value="MFS_1"/>
    <property type="match status" value="1"/>
</dbReference>
<feature type="transmembrane region" description="Helical" evidence="5">
    <location>
        <begin position="432"/>
        <end position="457"/>
    </location>
</feature>
<evidence type="ECO:0000259" key="6">
    <source>
        <dbReference type="PROSITE" id="PS50850"/>
    </source>
</evidence>
<dbReference type="AlphaFoldDB" id="A0A5C3PBX7"/>
<evidence type="ECO:0000256" key="3">
    <source>
        <dbReference type="ARBA" id="ARBA00022989"/>
    </source>
</evidence>
<gene>
    <name evidence="7" type="ORF">K466DRAFT_653691</name>
</gene>
<feature type="transmembrane region" description="Helical" evidence="5">
    <location>
        <begin position="199"/>
        <end position="219"/>
    </location>
</feature>
<dbReference type="InterPro" id="IPR011701">
    <property type="entry name" value="MFS"/>
</dbReference>
<feature type="transmembrane region" description="Helical" evidence="5">
    <location>
        <begin position="307"/>
        <end position="328"/>
    </location>
</feature>
<feature type="transmembrane region" description="Helical" evidence="5">
    <location>
        <begin position="44"/>
        <end position="69"/>
    </location>
</feature>
<evidence type="ECO:0000313" key="8">
    <source>
        <dbReference type="Proteomes" id="UP000308197"/>
    </source>
</evidence>